<accession>A0A0L6CMB6</accession>
<dbReference type="GO" id="GO:0003700">
    <property type="term" value="F:DNA-binding transcription factor activity"/>
    <property type="evidence" value="ECO:0007669"/>
    <property type="project" value="TreeGrafter"/>
</dbReference>
<evidence type="ECO:0000256" key="3">
    <source>
        <dbReference type="ARBA" id="ARBA00023163"/>
    </source>
</evidence>
<reference evidence="7" key="1">
    <citation type="submission" date="2015-03" db="EMBL/GenBank/DDBJ databases">
        <title>Luteipulveratus halotolerans sp. nov., a novel actinobacterium (Dermacoccaceae) from Sarawak, Malaysia.</title>
        <authorList>
            <person name="Juboi H."/>
            <person name="Basik A."/>
            <person name="Shamsul S.S."/>
            <person name="Arnold P."/>
            <person name="Schmitt E.K."/>
            <person name="Sanglier J.-J."/>
            <person name="Yeo T."/>
        </authorList>
    </citation>
    <scope>NUCLEOTIDE SEQUENCE [LARGE SCALE GENOMIC DNA]</scope>
    <source>
        <strain evidence="7">C296001</strain>
    </source>
</reference>
<dbReference type="EMBL" id="LAIR01000002">
    <property type="protein sequence ID" value="KNX38874.1"/>
    <property type="molecule type" value="Genomic_DNA"/>
</dbReference>
<proteinExistence type="predicted"/>
<evidence type="ECO:0000313" key="7">
    <source>
        <dbReference type="Proteomes" id="UP000037397"/>
    </source>
</evidence>
<dbReference type="InterPro" id="IPR050109">
    <property type="entry name" value="HTH-type_TetR-like_transc_reg"/>
</dbReference>
<dbReference type="PANTHER" id="PTHR30055">
    <property type="entry name" value="HTH-TYPE TRANSCRIPTIONAL REGULATOR RUTR"/>
    <property type="match status" value="1"/>
</dbReference>
<dbReference type="GO" id="GO:0000976">
    <property type="term" value="F:transcription cis-regulatory region binding"/>
    <property type="evidence" value="ECO:0007669"/>
    <property type="project" value="TreeGrafter"/>
</dbReference>
<dbReference type="Proteomes" id="UP000037397">
    <property type="component" value="Unassembled WGS sequence"/>
</dbReference>
<dbReference type="SUPFAM" id="SSF46689">
    <property type="entry name" value="Homeodomain-like"/>
    <property type="match status" value="1"/>
</dbReference>
<dbReference type="AlphaFoldDB" id="A0A0L6CMB6"/>
<name>A0A0L6CMB6_9MICO</name>
<dbReference type="STRING" id="1631356.VV01_19820"/>
<dbReference type="Pfam" id="PF00440">
    <property type="entry name" value="TetR_N"/>
    <property type="match status" value="1"/>
</dbReference>
<dbReference type="Gene3D" id="1.10.357.10">
    <property type="entry name" value="Tetracycline Repressor, domain 2"/>
    <property type="match status" value="1"/>
</dbReference>
<dbReference type="PROSITE" id="PS50977">
    <property type="entry name" value="HTH_TETR_2"/>
    <property type="match status" value="1"/>
</dbReference>
<feature type="domain" description="HTH tetR-type" evidence="5">
    <location>
        <begin position="21"/>
        <end position="81"/>
    </location>
</feature>
<evidence type="ECO:0000256" key="4">
    <source>
        <dbReference type="PROSITE-ProRule" id="PRU00335"/>
    </source>
</evidence>
<feature type="DNA-binding region" description="H-T-H motif" evidence="4">
    <location>
        <begin position="44"/>
        <end position="63"/>
    </location>
</feature>
<evidence type="ECO:0000313" key="6">
    <source>
        <dbReference type="EMBL" id="KNX38874.1"/>
    </source>
</evidence>
<gene>
    <name evidence="6" type="ORF">VV01_19820</name>
</gene>
<organism evidence="6 7">
    <name type="scientific">Luteipulveratus halotolerans</name>
    <dbReference type="NCBI Taxonomy" id="1631356"/>
    <lineage>
        <taxon>Bacteria</taxon>
        <taxon>Bacillati</taxon>
        <taxon>Actinomycetota</taxon>
        <taxon>Actinomycetes</taxon>
        <taxon>Micrococcales</taxon>
        <taxon>Dermacoccaceae</taxon>
        <taxon>Luteipulveratus</taxon>
    </lineage>
</organism>
<keyword evidence="2 4" id="KW-0238">DNA-binding</keyword>
<protein>
    <recommendedName>
        <fullName evidence="5">HTH tetR-type domain-containing protein</fullName>
    </recommendedName>
</protein>
<dbReference type="InterPro" id="IPR009057">
    <property type="entry name" value="Homeodomain-like_sf"/>
</dbReference>
<sequence>MSQESPTTRRIHGQDADQRRQARREALLDAALDLFARHGFHQVSVDQICQTATVSTKSFYGIFRSREDCYLALHNHVTEQVMTQLAEVIEQTPAGVEPPVSALIEAFAAPYLHEPRYGTVLFGKGAAVTPTIDRLRRENRQWGAEFVVTIWRDTHPEVDVPAGVAIGVVGGLFEIIRQWSKGDLDPDTLRTELRSFYDATHQGLFGRRATRH</sequence>
<comment type="caution">
    <text evidence="6">The sequence shown here is derived from an EMBL/GenBank/DDBJ whole genome shotgun (WGS) entry which is preliminary data.</text>
</comment>
<dbReference type="PRINTS" id="PR00455">
    <property type="entry name" value="HTHTETR"/>
</dbReference>
<evidence type="ECO:0000259" key="5">
    <source>
        <dbReference type="PROSITE" id="PS50977"/>
    </source>
</evidence>
<evidence type="ECO:0000256" key="1">
    <source>
        <dbReference type="ARBA" id="ARBA00023015"/>
    </source>
</evidence>
<evidence type="ECO:0000256" key="2">
    <source>
        <dbReference type="ARBA" id="ARBA00023125"/>
    </source>
</evidence>
<dbReference type="PANTHER" id="PTHR30055:SF234">
    <property type="entry name" value="HTH-TYPE TRANSCRIPTIONAL REGULATOR BETI"/>
    <property type="match status" value="1"/>
</dbReference>
<keyword evidence="1" id="KW-0805">Transcription regulation</keyword>
<dbReference type="InterPro" id="IPR001647">
    <property type="entry name" value="HTH_TetR"/>
</dbReference>
<keyword evidence="3" id="KW-0804">Transcription</keyword>
<keyword evidence="7" id="KW-1185">Reference proteome</keyword>
<dbReference type="RefSeq" id="WP_050671400.1">
    <property type="nucleotide sequence ID" value="NZ_LAIR01000002.1"/>
</dbReference>